<keyword evidence="2" id="KW-1185">Reference proteome</keyword>
<gene>
    <name evidence="1" type="ORF">ABM34_01230</name>
</gene>
<dbReference type="KEGG" id="lgn:ABM34_01230"/>
<reference evidence="2" key="1">
    <citation type="submission" date="2015-07" db="EMBL/GenBank/DDBJ databases">
        <title>Lactobacillus ginsenosidimutans/EMML 3141/ whole genome sequencing.</title>
        <authorList>
            <person name="Kim M.K."/>
            <person name="Im W.-T."/>
            <person name="Srinivasan S."/>
            <person name="Lee J.-J."/>
        </authorList>
    </citation>
    <scope>NUCLEOTIDE SEQUENCE [LARGE SCALE GENOMIC DNA]</scope>
    <source>
        <strain evidence="2">EMML 3041</strain>
    </source>
</reference>
<accession>A0A0H4QH11</accession>
<evidence type="ECO:0000313" key="2">
    <source>
        <dbReference type="Proteomes" id="UP000036106"/>
    </source>
</evidence>
<dbReference type="PATRIC" id="fig|1007676.4.peg.257"/>
<proteinExistence type="predicted"/>
<evidence type="ECO:0000313" key="1">
    <source>
        <dbReference type="EMBL" id="AKP66306.1"/>
    </source>
</evidence>
<protein>
    <submittedName>
        <fullName evidence="1">Uncharacterized protein</fullName>
    </submittedName>
</protein>
<dbReference type="OrthoDB" id="2297954at2"/>
<dbReference type="RefSeq" id="WP_048702587.1">
    <property type="nucleotide sequence ID" value="NZ_CP012034.1"/>
</dbReference>
<organism evidence="1 2">
    <name type="scientific">Companilactobacillus ginsenosidimutans</name>
    <dbReference type="NCBI Taxonomy" id="1007676"/>
    <lineage>
        <taxon>Bacteria</taxon>
        <taxon>Bacillati</taxon>
        <taxon>Bacillota</taxon>
        <taxon>Bacilli</taxon>
        <taxon>Lactobacillales</taxon>
        <taxon>Lactobacillaceae</taxon>
        <taxon>Companilactobacillus</taxon>
    </lineage>
</organism>
<dbReference type="AlphaFoldDB" id="A0A0H4QH11"/>
<dbReference type="EMBL" id="CP012034">
    <property type="protein sequence ID" value="AKP66306.1"/>
    <property type="molecule type" value="Genomic_DNA"/>
</dbReference>
<name>A0A0H4QH11_9LACO</name>
<dbReference type="Proteomes" id="UP000036106">
    <property type="component" value="Chromosome"/>
</dbReference>
<sequence length="96" mass="10957">MNKVILNDFISEFKKGYDATTFNSLEVVNNDSLDQSSIFIKQNGGIHNEFKKIYSISPMNTNTVDGILSEASKKLPFDGYYIREKSSELDTNYVKF</sequence>